<evidence type="ECO:0000313" key="2">
    <source>
        <dbReference type="EMBL" id="PCG79599.1"/>
    </source>
</evidence>
<feature type="region of interest" description="Disordered" evidence="1">
    <location>
        <begin position="108"/>
        <end position="144"/>
    </location>
</feature>
<organism evidence="2">
    <name type="scientific">Heliothis virescens</name>
    <name type="common">Tobacco budworm moth</name>
    <dbReference type="NCBI Taxonomy" id="7102"/>
    <lineage>
        <taxon>Eukaryota</taxon>
        <taxon>Metazoa</taxon>
        <taxon>Ecdysozoa</taxon>
        <taxon>Arthropoda</taxon>
        <taxon>Hexapoda</taxon>
        <taxon>Insecta</taxon>
        <taxon>Pterygota</taxon>
        <taxon>Neoptera</taxon>
        <taxon>Endopterygota</taxon>
        <taxon>Lepidoptera</taxon>
        <taxon>Glossata</taxon>
        <taxon>Ditrysia</taxon>
        <taxon>Noctuoidea</taxon>
        <taxon>Noctuidae</taxon>
        <taxon>Heliothinae</taxon>
        <taxon>Heliothis</taxon>
    </lineage>
</organism>
<feature type="compositionally biased region" description="Acidic residues" evidence="1">
    <location>
        <begin position="134"/>
        <end position="144"/>
    </location>
</feature>
<gene>
    <name evidence="2" type="ORF">B5V51_14918</name>
</gene>
<sequence>MYTVVSGWLVTGRGHFADAVTRRGQRTSTPAGVRNKGWAFRQREDDWRLAALAAEYVARADRLAPLFPRARPLPARLPAYPPDCPAGPDCALPPDLASELQRSLLYAPRDDELWNGKPQQYFESMHYGERPPDDADYDSDSLQP</sequence>
<protein>
    <submittedName>
        <fullName evidence="2">Uncharacterized protein</fullName>
    </submittedName>
</protein>
<name>A0A2A4K6A5_HELVI</name>
<comment type="caution">
    <text evidence="2">The sequence shown here is derived from an EMBL/GenBank/DDBJ whole genome shotgun (WGS) entry which is preliminary data.</text>
</comment>
<proteinExistence type="predicted"/>
<evidence type="ECO:0000256" key="1">
    <source>
        <dbReference type="SAM" id="MobiDB-lite"/>
    </source>
</evidence>
<dbReference type="AlphaFoldDB" id="A0A2A4K6A5"/>
<reference evidence="2" key="1">
    <citation type="submission" date="2017-09" db="EMBL/GenBank/DDBJ databases">
        <title>Contemporary evolution of a Lepidopteran species, Heliothis virescens, in response to modern agricultural practices.</title>
        <authorList>
            <person name="Fritz M.L."/>
            <person name="Deyonke A.M."/>
            <person name="Papanicolaou A."/>
            <person name="Micinski S."/>
            <person name="Westbrook J."/>
            <person name="Gould F."/>
        </authorList>
    </citation>
    <scope>NUCLEOTIDE SEQUENCE [LARGE SCALE GENOMIC DNA]</scope>
    <source>
        <strain evidence="2">HvINT-</strain>
        <tissue evidence="2">Whole body</tissue>
    </source>
</reference>
<accession>A0A2A4K6A5</accession>
<dbReference type="EMBL" id="NWSH01000098">
    <property type="protein sequence ID" value="PCG79599.1"/>
    <property type="molecule type" value="Genomic_DNA"/>
</dbReference>